<dbReference type="InterPro" id="IPR036397">
    <property type="entry name" value="RNaseH_sf"/>
</dbReference>
<evidence type="ECO:0000259" key="2">
    <source>
        <dbReference type="PROSITE" id="PS50994"/>
    </source>
</evidence>
<organism evidence="3 4">
    <name type="scientific">Corynebacterium glucuronolyticum ATCC 51866</name>
    <dbReference type="NCBI Taxonomy" id="548478"/>
    <lineage>
        <taxon>Bacteria</taxon>
        <taxon>Bacillati</taxon>
        <taxon>Actinomycetota</taxon>
        <taxon>Actinomycetes</taxon>
        <taxon>Mycobacteriales</taxon>
        <taxon>Corynebacteriaceae</taxon>
        <taxon>Corynebacterium</taxon>
    </lineage>
</organism>
<evidence type="ECO:0000256" key="1">
    <source>
        <dbReference type="ARBA" id="ARBA00009277"/>
    </source>
</evidence>
<dbReference type="Pfam" id="PF00665">
    <property type="entry name" value="rve"/>
    <property type="match status" value="1"/>
</dbReference>
<dbReference type="SUPFAM" id="SSF53098">
    <property type="entry name" value="Ribonuclease H-like"/>
    <property type="match status" value="1"/>
</dbReference>
<dbReference type="PROSITE" id="PS50994">
    <property type="entry name" value="INTEGRASE"/>
    <property type="match status" value="1"/>
</dbReference>
<dbReference type="EMBL" id="ACHF01000115">
    <property type="protein sequence ID" value="EEI62297.1"/>
    <property type="molecule type" value="Genomic_DNA"/>
</dbReference>
<dbReference type="Proteomes" id="UP000006237">
    <property type="component" value="Unassembled WGS sequence"/>
</dbReference>
<keyword evidence="4" id="KW-1185">Reference proteome</keyword>
<comment type="caution">
    <text evidence="3">The sequence shown here is derived from an EMBL/GenBank/DDBJ whole genome shotgun (WGS) entry which is preliminary data.</text>
</comment>
<gene>
    <name evidence="3" type="ORF">HMPREF0293_2211</name>
</gene>
<reference evidence="3 4" key="1">
    <citation type="submission" date="2009-01" db="EMBL/GenBank/DDBJ databases">
        <authorList>
            <person name="Qin X."/>
            <person name="Bachman B."/>
            <person name="Battles P."/>
            <person name="Bell A."/>
            <person name="Bess C."/>
            <person name="Bickham C."/>
            <person name="Chaboub L."/>
            <person name="Chen D."/>
            <person name="Coyle M."/>
            <person name="Deiros D.R."/>
            <person name="Dinh H."/>
            <person name="Forbes L."/>
            <person name="Fowler G."/>
            <person name="Francisco L."/>
            <person name="Fu Q."/>
            <person name="Gubbala S."/>
            <person name="Hale W."/>
            <person name="Han Y."/>
            <person name="Hemphill L."/>
            <person name="Highlander S.K."/>
            <person name="Hirani K."/>
            <person name="Hogues M."/>
            <person name="Jackson L."/>
            <person name="Jakkamsetti A."/>
            <person name="Javaid M."/>
            <person name="Jiang H."/>
            <person name="Korchina V."/>
            <person name="Kovar C."/>
            <person name="Lara F."/>
            <person name="Lee S."/>
            <person name="Mata R."/>
            <person name="Mathew T."/>
            <person name="Moen C."/>
            <person name="Morales K."/>
            <person name="Munidasa M."/>
            <person name="Nazareth L."/>
            <person name="Ngo R."/>
            <person name="Nguyen L."/>
            <person name="Okwuonu G."/>
            <person name="Ongeri F."/>
            <person name="Patil S."/>
            <person name="Petrosino J."/>
            <person name="Pham C."/>
            <person name="Pham P."/>
            <person name="Pu L.-L."/>
            <person name="Puazo M."/>
            <person name="Raj R."/>
            <person name="Reid J."/>
            <person name="Rouhana J."/>
            <person name="Saada N."/>
            <person name="Shang Y."/>
            <person name="Simmons D."/>
            <person name="Thornton R."/>
            <person name="Warren J."/>
            <person name="Weissenberger G."/>
            <person name="Zhang J."/>
            <person name="Zhang L."/>
            <person name="Zhou C."/>
            <person name="Zhu D."/>
            <person name="Muzny D."/>
            <person name="Worley K."/>
            <person name="Gibbs R."/>
        </authorList>
    </citation>
    <scope>NUCLEOTIDE SEQUENCE [LARGE SCALE GENOMIC DNA]</scope>
    <source>
        <strain evidence="3 4">ATCC 51866</strain>
    </source>
</reference>
<dbReference type="Gene3D" id="3.30.420.10">
    <property type="entry name" value="Ribonuclease H-like superfamily/Ribonuclease H"/>
    <property type="match status" value="1"/>
</dbReference>
<dbReference type="InterPro" id="IPR001584">
    <property type="entry name" value="Integrase_cat-core"/>
</dbReference>
<dbReference type="PANTHER" id="PTHR35004">
    <property type="entry name" value="TRANSPOSASE RV3428C-RELATED"/>
    <property type="match status" value="1"/>
</dbReference>
<accession>A0ABP2DQK1</accession>
<proteinExistence type="inferred from homology"/>
<dbReference type="PANTHER" id="PTHR35004:SF8">
    <property type="entry name" value="TRANSPOSASE RV3428C-RELATED"/>
    <property type="match status" value="1"/>
</dbReference>
<name>A0ABP2DQK1_9CORY</name>
<dbReference type="InterPro" id="IPR012337">
    <property type="entry name" value="RNaseH-like_sf"/>
</dbReference>
<evidence type="ECO:0000313" key="4">
    <source>
        <dbReference type="Proteomes" id="UP000006237"/>
    </source>
</evidence>
<feature type="domain" description="Integrase catalytic" evidence="2">
    <location>
        <begin position="23"/>
        <end position="205"/>
    </location>
</feature>
<dbReference type="InterPro" id="IPR054353">
    <property type="entry name" value="IstA-like_C"/>
</dbReference>
<protein>
    <submittedName>
        <fullName evidence="3">Integrase core domain protein</fullName>
    </submittedName>
</protein>
<comment type="similarity">
    <text evidence="1">Belongs to the transposase IS21/IS408/IS1162 family.</text>
</comment>
<dbReference type="NCBIfam" id="NF033546">
    <property type="entry name" value="transpos_IS21"/>
    <property type="match status" value="1"/>
</dbReference>
<sequence length="318" mass="36315">MGLIGFANLSTSMCWLQDLVAVIHHEPGHVMQVDWAGTRLKLVDAASAKPVVLHVFVAALPYSGMVFAAVCEDEKMDAWLDCHRQAFEYFGGVPDLVVPDNASTASNRIDGSSRARQVNKTYEEFLQWYDTAAVPARARHPRDKGAVEACVRVITTEVIAVLAGTGFVDMDDCQCQVQELVDAINQRSPFRRRNTSRQEVFDTDEKQYLHKLPTRRCEKTLWLKRVVARDFHVEYQRFRYSVPFRYAGKTADVRIRGKQMDIFIGGDLVCSHTLSHASTRRYVTDVDHQPDYFQEYTNLWSRAFLNVKHEKSDPLLLL</sequence>
<dbReference type="Pfam" id="PF22483">
    <property type="entry name" value="Mu-transpos_C_2"/>
    <property type="match status" value="1"/>
</dbReference>
<evidence type="ECO:0000313" key="3">
    <source>
        <dbReference type="EMBL" id="EEI62297.1"/>
    </source>
</evidence>